<dbReference type="InterPro" id="IPR039426">
    <property type="entry name" value="TonB-dep_rcpt-like"/>
</dbReference>
<dbReference type="SUPFAM" id="SSF56935">
    <property type="entry name" value="Porins"/>
    <property type="match status" value="1"/>
</dbReference>
<keyword evidence="11" id="KW-0732">Signal</keyword>
<feature type="signal peptide" evidence="11">
    <location>
        <begin position="1"/>
        <end position="28"/>
    </location>
</feature>
<keyword evidence="4 8" id="KW-0812">Transmembrane</keyword>
<protein>
    <submittedName>
        <fullName evidence="14">TonB-dependent receptor</fullName>
    </submittedName>
</protein>
<evidence type="ECO:0000256" key="2">
    <source>
        <dbReference type="ARBA" id="ARBA00022448"/>
    </source>
</evidence>
<feature type="domain" description="TonB-dependent receptor-like beta-barrel" evidence="12">
    <location>
        <begin position="482"/>
        <end position="1005"/>
    </location>
</feature>
<dbReference type="RefSeq" id="WP_344694773.1">
    <property type="nucleotide sequence ID" value="NZ_BAABBF010000014.1"/>
</dbReference>
<dbReference type="Gene3D" id="2.40.170.20">
    <property type="entry name" value="TonB-dependent receptor, beta-barrel domain"/>
    <property type="match status" value="1"/>
</dbReference>
<evidence type="ECO:0000256" key="5">
    <source>
        <dbReference type="ARBA" id="ARBA00023077"/>
    </source>
</evidence>
<comment type="subcellular location">
    <subcellularLocation>
        <location evidence="1 8">Cell outer membrane</location>
        <topology evidence="1 8">Multi-pass membrane protein</topology>
    </subcellularLocation>
</comment>
<feature type="region of interest" description="Disordered" evidence="10">
    <location>
        <begin position="31"/>
        <end position="62"/>
    </location>
</feature>
<keyword evidence="15" id="KW-1185">Reference proteome</keyword>
<keyword evidence="5 9" id="KW-0798">TonB box</keyword>
<dbReference type="Pfam" id="PF07715">
    <property type="entry name" value="Plug"/>
    <property type="match status" value="1"/>
</dbReference>
<keyword evidence="7 8" id="KW-0998">Cell outer membrane</keyword>
<evidence type="ECO:0000256" key="7">
    <source>
        <dbReference type="ARBA" id="ARBA00023237"/>
    </source>
</evidence>
<evidence type="ECO:0000259" key="13">
    <source>
        <dbReference type="Pfam" id="PF07715"/>
    </source>
</evidence>
<gene>
    <name evidence="14" type="ORF">GCM10022268_36020</name>
</gene>
<proteinExistence type="inferred from homology"/>
<dbReference type="PANTHER" id="PTHR47234:SF2">
    <property type="entry name" value="TONB-DEPENDENT RECEPTOR"/>
    <property type="match status" value="1"/>
</dbReference>
<accession>A0ABP7EVR2</accession>
<keyword evidence="14" id="KW-0675">Receptor</keyword>
<evidence type="ECO:0000256" key="6">
    <source>
        <dbReference type="ARBA" id="ARBA00023136"/>
    </source>
</evidence>
<dbReference type="InterPro" id="IPR000531">
    <property type="entry name" value="Beta-barrel_TonB"/>
</dbReference>
<reference evidence="15" key="1">
    <citation type="journal article" date="2019" name="Int. J. Syst. Evol. Microbiol.">
        <title>The Global Catalogue of Microorganisms (GCM) 10K type strain sequencing project: providing services to taxonomists for standard genome sequencing and annotation.</title>
        <authorList>
            <consortium name="The Broad Institute Genomics Platform"/>
            <consortium name="The Broad Institute Genome Sequencing Center for Infectious Disease"/>
            <person name="Wu L."/>
            <person name="Ma J."/>
        </authorList>
    </citation>
    <scope>NUCLEOTIDE SEQUENCE [LARGE SCALE GENOMIC DNA]</scope>
    <source>
        <strain evidence="15">JCM 17498</strain>
    </source>
</reference>
<feature type="compositionally biased region" description="Low complexity" evidence="10">
    <location>
        <begin position="31"/>
        <end position="41"/>
    </location>
</feature>
<evidence type="ECO:0000256" key="3">
    <source>
        <dbReference type="ARBA" id="ARBA00022452"/>
    </source>
</evidence>
<name>A0ABP7EVR2_9SPHN</name>
<evidence type="ECO:0000256" key="9">
    <source>
        <dbReference type="RuleBase" id="RU003357"/>
    </source>
</evidence>
<evidence type="ECO:0000256" key="8">
    <source>
        <dbReference type="PROSITE-ProRule" id="PRU01360"/>
    </source>
</evidence>
<dbReference type="PROSITE" id="PS52016">
    <property type="entry name" value="TONB_DEPENDENT_REC_3"/>
    <property type="match status" value="1"/>
</dbReference>
<organism evidence="14 15">
    <name type="scientific">Sphingomonas cynarae</name>
    <dbReference type="NCBI Taxonomy" id="930197"/>
    <lineage>
        <taxon>Bacteria</taxon>
        <taxon>Pseudomonadati</taxon>
        <taxon>Pseudomonadota</taxon>
        <taxon>Alphaproteobacteria</taxon>
        <taxon>Sphingomonadales</taxon>
        <taxon>Sphingomonadaceae</taxon>
        <taxon>Sphingomonas</taxon>
    </lineage>
</organism>
<evidence type="ECO:0000256" key="11">
    <source>
        <dbReference type="SAM" id="SignalP"/>
    </source>
</evidence>
<evidence type="ECO:0000256" key="10">
    <source>
        <dbReference type="SAM" id="MobiDB-lite"/>
    </source>
</evidence>
<dbReference type="InterPro" id="IPR037066">
    <property type="entry name" value="Plug_dom_sf"/>
</dbReference>
<evidence type="ECO:0000256" key="1">
    <source>
        <dbReference type="ARBA" id="ARBA00004571"/>
    </source>
</evidence>
<evidence type="ECO:0000259" key="12">
    <source>
        <dbReference type="Pfam" id="PF00593"/>
    </source>
</evidence>
<dbReference type="InterPro" id="IPR036942">
    <property type="entry name" value="Beta-barrel_TonB_sf"/>
</dbReference>
<keyword evidence="6 8" id="KW-0472">Membrane</keyword>
<dbReference type="EMBL" id="BAABBF010000014">
    <property type="protein sequence ID" value="GAA3724807.1"/>
    <property type="molecule type" value="Genomic_DNA"/>
</dbReference>
<dbReference type="PANTHER" id="PTHR47234">
    <property type="match status" value="1"/>
</dbReference>
<dbReference type="Proteomes" id="UP001500523">
    <property type="component" value="Unassembled WGS sequence"/>
</dbReference>
<comment type="similarity">
    <text evidence="8 9">Belongs to the TonB-dependent receptor family.</text>
</comment>
<feature type="compositionally biased region" description="Polar residues" evidence="10">
    <location>
        <begin position="45"/>
        <end position="57"/>
    </location>
</feature>
<feature type="chain" id="PRO_5046222546" evidence="11">
    <location>
        <begin position="29"/>
        <end position="1041"/>
    </location>
</feature>
<sequence>MKATIHKRRLLTGTILTAIVGTTLTATAAAQTAPQPGAVPALAQTAESTESEAQTANPPEGEDIVVTGSRIARNGFDASTPVSVIGADDIKLSGNVNVERTLAQIPQAVGSQLGGATSNTVPGGYADVNLRGFGSQRNLVLVNGRRFAIFGPEQVVDLNTIPSTLVQRTEIVTGGSSAVYGSDAITGVVNFIIRDDFEGVEGRAQLNMDRPTGTPTYNFDLTLGGNFADNRGNLVVSGNYLKRGAITRGERGSFAYDSLVDGCVVRGSGSANGAGTPFTQTGTNGCVTAGGELGFIRSGSGDIPNGRFSGIPAAGGGNAALNAAYAAAGLSGLGSRGFTFNDAGTAARPALTPQDDFNLGPFNYLIQPQERWMINSFGHYDFTDSITGYTELHYSNNVVDAQLAPTNIGTTTLFDVNNPYLTLALRDVFRQLDLRETGVTTVTAGTATLTNRPGDGLAAITAGRRYVEVGPRLATERRNVFRGAWGVRGTLGDVSENFLTDLKYDVYYTYARSEDTLLLRNAISRSRLQAALLPVNGAAPICNIFGANITDACASAIRISATNSTLATQQVAQGSLTGTLFKLPAGPVGFSYGYEWRKTSAQFTPDSFLASGDVAGFNPGLPTRGSTTVKEVFGEIRVPIIHDTPFIESLVANGAFRYSSYNLSGVGGQWTYLGGADWKVNRDIAFRGQYQRAIRAPSVAELYGGTSRVVGVTTDPCSNRAAVAQQTAAVRALCIATGVPAGQVFSSQVQPNNIFAADFGGNPNLGAEKSDTYTAGVVVTPTAVPRLYLSIDYFNVGLKGAISALGGGAQNTLNLCYNVLQDTSSEFCRAINRNPATGEINDPFVLKVLNANTGELKTSGIDFAARYSINLGFGLPGFGESSRLDFGTNYSWLAEFNSVPVAALPQIENKCAGSFGTTCGQPLPQWRGTSRITWTTGDLGLSLRHRYIGPVTTDRYTLPLRQGSATTPTLDSLVYPKLGDENYFDLSFNYDVAKGVQVFGGANNVFNNNPPITTQGPSANTFSATYDVLGTEFFLGATLKF</sequence>
<evidence type="ECO:0000313" key="14">
    <source>
        <dbReference type="EMBL" id="GAA3724807.1"/>
    </source>
</evidence>
<keyword evidence="2 8" id="KW-0813">Transport</keyword>
<dbReference type="Pfam" id="PF00593">
    <property type="entry name" value="TonB_dep_Rec_b-barrel"/>
    <property type="match status" value="1"/>
</dbReference>
<evidence type="ECO:0000313" key="15">
    <source>
        <dbReference type="Proteomes" id="UP001500523"/>
    </source>
</evidence>
<evidence type="ECO:0000256" key="4">
    <source>
        <dbReference type="ARBA" id="ARBA00022692"/>
    </source>
</evidence>
<dbReference type="InterPro" id="IPR012910">
    <property type="entry name" value="Plug_dom"/>
</dbReference>
<keyword evidence="3 8" id="KW-1134">Transmembrane beta strand</keyword>
<feature type="domain" description="TonB-dependent receptor plug" evidence="13">
    <location>
        <begin position="77"/>
        <end position="188"/>
    </location>
</feature>
<dbReference type="Gene3D" id="2.170.130.10">
    <property type="entry name" value="TonB-dependent receptor, plug domain"/>
    <property type="match status" value="1"/>
</dbReference>
<comment type="caution">
    <text evidence="14">The sequence shown here is derived from an EMBL/GenBank/DDBJ whole genome shotgun (WGS) entry which is preliminary data.</text>
</comment>